<dbReference type="InterPro" id="IPR036390">
    <property type="entry name" value="WH_DNA-bd_sf"/>
</dbReference>
<evidence type="ECO:0000259" key="1">
    <source>
        <dbReference type="Pfam" id="PF03551"/>
    </source>
</evidence>
<dbReference type="Pfam" id="PF03551">
    <property type="entry name" value="PadR"/>
    <property type="match status" value="1"/>
</dbReference>
<evidence type="ECO:0000313" key="3">
    <source>
        <dbReference type="Proteomes" id="UP000323824"/>
    </source>
</evidence>
<dbReference type="AlphaFoldDB" id="A0A5C1QCK0"/>
<protein>
    <submittedName>
        <fullName evidence="2">PadR family transcriptional regulator</fullName>
    </submittedName>
</protein>
<dbReference type="SUPFAM" id="SSF46785">
    <property type="entry name" value="Winged helix' DNA-binding domain"/>
    <property type="match status" value="1"/>
</dbReference>
<proteinExistence type="predicted"/>
<evidence type="ECO:0000313" key="2">
    <source>
        <dbReference type="EMBL" id="QEN05271.1"/>
    </source>
</evidence>
<dbReference type="OrthoDB" id="9791785at2"/>
<reference evidence="2 3" key="1">
    <citation type="submission" date="2019-02" db="EMBL/GenBank/DDBJ databases">
        <authorList>
            <person name="Fomenkov A."/>
            <person name="Dubinina G."/>
            <person name="Grabovich M."/>
            <person name="Vincze T."/>
            <person name="Roberts R.J."/>
        </authorList>
    </citation>
    <scope>NUCLEOTIDE SEQUENCE [LARGE SCALE GENOMIC DNA]</scope>
    <source>
        <strain evidence="2 3">P</strain>
    </source>
</reference>
<sequence>MEEREKIIENLNQELKRGTLVLSVLFNTTNKCYGYSLVNDLNREGIEIEQNTLYPLLRRLDKQGLLESFWDTTDNRPRKYYQISSLGVEVREKLYSSWVKTNSIIESFSKREGKNGNN</sequence>
<dbReference type="Gene3D" id="1.10.10.10">
    <property type="entry name" value="Winged helix-like DNA-binding domain superfamily/Winged helix DNA-binding domain"/>
    <property type="match status" value="1"/>
</dbReference>
<dbReference type="PANTHER" id="PTHR33169:SF14">
    <property type="entry name" value="TRANSCRIPTIONAL REGULATOR RV3488"/>
    <property type="match status" value="1"/>
</dbReference>
<dbReference type="Proteomes" id="UP000323824">
    <property type="component" value="Chromosome"/>
</dbReference>
<accession>A0A5C1QCK0</accession>
<reference evidence="2 3" key="2">
    <citation type="submission" date="2019-09" db="EMBL/GenBank/DDBJ databases">
        <title>Complete Genome Sequence and Methylome Analysis of free living Spirochaetas.</title>
        <authorList>
            <person name="Leshcheva N."/>
            <person name="Mikheeva N."/>
        </authorList>
    </citation>
    <scope>NUCLEOTIDE SEQUENCE [LARGE SCALE GENOMIC DNA]</scope>
    <source>
        <strain evidence="2 3">P</strain>
    </source>
</reference>
<dbReference type="InterPro" id="IPR052509">
    <property type="entry name" value="Metal_resp_DNA-bind_regulator"/>
</dbReference>
<gene>
    <name evidence="2" type="ORF">EW093_11285</name>
</gene>
<dbReference type="EMBL" id="CP035807">
    <property type="protein sequence ID" value="QEN05271.1"/>
    <property type="molecule type" value="Genomic_DNA"/>
</dbReference>
<organism evidence="2 3">
    <name type="scientific">Thiospirochaeta perfilievii</name>
    <dbReference type="NCBI Taxonomy" id="252967"/>
    <lineage>
        <taxon>Bacteria</taxon>
        <taxon>Pseudomonadati</taxon>
        <taxon>Spirochaetota</taxon>
        <taxon>Spirochaetia</taxon>
        <taxon>Spirochaetales</taxon>
        <taxon>Spirochaetaceae</taxon>
        <taxon>Thiospirochaeta</taxon>
    </lineage>
</organism>
<dbReference type="PANTHER" id="PTHR33169">
    <property type="entry name" value="PADR-FAMILY TRANSCRIPTIONAL REGULATOR"/>
    <property type="match status" value="1"/>
</dbReference>
<keyword evidence="3" id="KW-1185">Reference proteome</keyword>
<dbReference type="InterPro" id="IPR005149">
    <property type="entry name" value="Tscrpt_reg_PadR_N"/>
</dbReference>
<feature type="domain" description="Transcription regulator PadR N-terminal" evidence="1">
    <location>
        <begin position="21"/>
        <end position="90"/>
    </location>
</feature>
<dbReference type="RefSeq" id="WP_149568509.1">
    <property type="nucleotide sequence ID" value="NZ_CP035807.1"/>
</dbReference>
<dbReference type="InterPro" id="IPR036388">
    <property type="entry name" value="WH-like_DNA-bd_sf"/>
</dbReference>
<name>A0A5C1QCK0_9SPIO</name>
<dbReference type="KEGG" id="sper:EW093_11285"/>